<dbReference type="InterPro" id="IPR031801">
    <property type="entry name" value="VIR_N"/>
</dbReference>
<feature type="region of interest" description="Disordered" evidence="6">
    <location>
        <begin position="262"/>
        <end position="326"/>
    </location>
</feature>
<evidence type="ECO:0000256" key="3">
    <source>
        <dbReference type="ARBA" id="ARBA00022664"/>
    </source>
</evidence>
<keyword evidence="3" id="KW-0507">mRNA processing</keyword>
<dbReference type="Proteomes" id="UP000278807">
    <property type="component" value="Unassembled WGS sequence"/>
</dbReference>
<name>A0A0R3T4I5_RODNA</name>
<gene>
    <name evidence="8" type="ORF">HNAJ_LOCUS1971</name>
</gene>
<protein>
    <submittedName>
        <fullName evidence="10">VIR_N domain-containing protein</fullName>
    </submittedName>
</protein>
<dbReference type="PANTHER" id="PTHR23185:SF0">
    <property type="entry name" value="PROTEIN VIRILIZER HOMOLOG"/>
    <property type="match status" value="1"/>
</dbReference>
<feature type="domain" description="Virilizer N-terminal" evidence="7">
    <location>
        <begin position="116"/>
        <end position="312"/>
    </location>
</feature>
<dbReference type="InterPro" id="IPR026736">
    <property type="entry name" value="Virilizer"/>
</dbReference>
<feature type="compositionally biased region" description="Polar residues" evidence="6">
    <location>
        <begin position="285"/>
        <end position="297"/>
    </location>
</feature>
<dbReference type="GO" id="GO:0036396">
    <property type="term" value="C:RNA N6-methyladenosine methyltransferase complex"/>
    <property type="evidence" value="ECO:0007669"/>
    <property type="project" value="TreeGrafter"/>
</dbReference>
<evidence type="ECO:0000313" key="9">
    <source>
        <dbReference type="Proteomes" id="UP000278807"/>
    </source>
</evidence>
<evidence type="ECO:0000256" key="4">
    <source>
        <dbReference type="ARBA" id="ARBA00023187"/>
    </source>
</evidence>
<dbReference type="STRING" id="102285.A0A0R3T4I5"/>
<dbReference type="GO" id="GO:0008380">
    <property type="term" value="P:RNA splicing"/>
    <property type="evidence" value="ECO:0007669"/>
    <property type="project" value="UniProtKB-KW"/>
</dbReference>
<keyword evidence="5" id="KW-0539">Nucleus</keyword>
<feature type="compositionally biased region" description="Polar residues" evidence="6">
    <location>
        <begin position="262"/>
        <end position="278"/>
    </location>
</feature>
<proteinExistence type="inferred from homology"/>
<evidence type="ECO:0000259" key="7">
    <source>
        <dbReference type="Pfam" id="PF15912"/>
    </source>
</evidence>
<dbReference type="EMBL" id="UZAE01000869">
    <property type="protein sequence ID" value="VDN97830.1"/>
    <property type="molecule type" value="Genomic_DNA"/>
</dbReference>
<evidence type="ECO:0000256" key="1">
    <source>
        <dbReference type="ARBA" id="ARBA00004123"/>
    </source>
</evidence>
<keyword evidence="9" id="KW-1185">Reference proteome</keyword>
<evidence type="ECO:0000256" key="2">
    <source>
        <dbReference type="ARBA" id="ARBA00008371"/>
    </source>
</evidence>
<evidence type="ECO:0000313" key="10">
    <source>
        <dbReference type="WBParaSite" id="HNAJ_0000197201-mRNA-1"/>
    </source>
</evidence>
<evidence type="ECO:0000313" key="8">
    <source>
        <dbReference type="EMBL" id="VDN97830.1"/>
    </source>
</evidence>
<dbReference type="WBParaSite" id="HNAJ_0000197201-mRNA-1">
    <property type="protein sequence ID" value="HNAJ_0000197201-mRNA-1"/>
    <property type="gene ID" value="HNAJ_0000197201"/>
</dbReference>
<dbReference type="GO" id="GO:0005634">
    <property type="term" value="C:nucleus"/>
    <property type="evidence" value="ECO:0007669"/>
    <property type="project" value="UniProtKB-SubCell"/>
</dbReference>
<organism evidence="10">
    <name type="scientific">Rodentolepis nana</name>
    <name type="common">Dwarf tapeworm</name>
    <name type="synonym">Hymenolepis nana</name>
    <dbReference type="NCBI Taxonomy" id="102285"/>
    <lineage>
        <taxon>Eukaryota</taxon>
        <taxon>Metazoa</taxon>
        <taxon>Spiralia</taxon>
        <taxon>Lophotrochozoa</taxon>
        <taxon>Platyhelminthes</taxon>
        <taxon>Cestoda</taxon>
        <taxon>Eucestoda</taxon>
        <taxon>Cyclophyllidea</taxon>
        <taxon>Hymenolepididae</taxon>
        <taxon>Rodentolepis</taxon>
    </lineage>
</organism>
<feature type="compositionally biased region" description="Polar residues" evidence="6">
    <location>
        <begin position="884"/>
        <end position="895"/>
    </location>
</feature>
<dbReference type="GO" id="GO:0003723">
    <property type="term" value="F:RNA binding"/>
    <property type="evidence" value="ECO:0007669"/>
    <property type="project" value="TreeGrafter"/>
</dbReference>
<sequence>MRRHDGQSLNSVAVETTFDLANFDASSSGNCYWPSAENFSHTQTQTICDANTLEQWFSTDVQTQTCKNRPVAASRLQESNWTHSSSGEKIVCGKGAMKKYNPLIQLTGHVAGGRSSNNLNFIRFSSIVSISEIRIIPFGSVVESKQSDEGVIGTTNPDKFKIRFYCYNDTTAPTLFQIAEFNYNESKGINIVPLPQPVPSNILLLRGDYSTITVAVFGLPYFPALQQTGIAVPNFSVPPPPLVPSGPGFPLMGSVRPPFTNQVPTVSFGQSRSESSKAQPPVDTPNVSRTSGYSNIYVSPAAKEEPLATVSNEPQPNIEKKDSKEDEYEQEILNKPKVSNKEAIQMGDDIKSENILALDDPLMKPAKWTFNPVDLLDMSEVSLPAVKRKRLPNPSFALYEIYRWVLQSDGPNSMTLEESYSNLESSDLSMLGTPPSDRSNAEKDANKLFELCKSYGQAESKFETEWLNAIEEIIPSLPSALAYLSLFEPDIFETVSTCLVSWSRTGLQLDSALRQPDSVDILRHLRVGIDLTGVLLSIISSSIPSTFQLFDILLDLFESPLISSPLRLEIIVALERSLSTGVSGFKALLSERKGSDNTLPPYQRIVKFLTGTNKSVPVSLACNRLLAKVRFYDTLLQFDDFMKSLKTSTSGVTSVKEVIEREKTLAIFLSTISRAISDPGASPLPKDVARLQFMKQTSDLCSVLYKLLDSIHLLDHIVWLLEQQQSAKPTKMTSEQSTQGILSALLSTSAGLLFLASSPASASRIVRALVLPVSPPSSQQSQLSSKQQLHPLGGEMVVKLETLACVDRLISLTRRSGETGLHRYFSSATSSAPDDSDELYNAVFSLARLFLSPDCASWAAEVLSANQGKAEPTSIKMEEEPETDTSPSKTRNGSLSRLGLSEGKIEIESLLCTIAIGVLRHASNPAYLERFAPRLLRIIQNTQLEDRVSSLSPSELFSYQRSFISAGTPWLSWLRDAPSAAISIPESCELFSWYCDQVAPLTEVLEDSTQPPPSLLLLLRFIRYNLSDLEVIELYAKDGLPGISSLVDITAERLMLPSSVENPVAGLLMDMMAEGVAILDVFVNALVDGIGDDFRDRTPVMPVCKAYAAASALKNKGTSGKIQKRALNCISAYANACQDEEIPEGTYFKMFLFLFAGSVKDIWSSVCRDIFAFTTSSPVFFLPGLQLLLDLLPLPLPVALFDELSPSDRRSLLSKRDWWCRRLTRDLPTEVCGLLEILSASPPHTSLHRHLVLFLERIVSLGPSSTSLCQMIASSAVETVVEVYTTAGTDVNNPNSDIFDADTHQLEFGDSVELPSLSALKTLTARTRLVLGSQQPPTVSDQLISSSTNEDDDKFTTFGSISNVSEITHSLAYLHLIVRLPIGKQALLDLTRKERFKEHRILKIFSSIMEGLYHDESPYFSAQIKLLDCIECLLDSSLGLGKASEIVFDLTNHLPSVEWTSDLIGCLLTHLHPIGRASTTSADRILRILNRLALHDFGFAIIQRHLCQKQHERVFANLLQGLVDNLNSANVSIICQTNLRNFILFASTLLADPIVADEALLAASADTSAVSALSERHLRLPTLRLRQLLHGGTKSESLLKEVVFRLECRLKFCEICLLIGYNY</sequence>
<comment type="similarity">
    <text evidence="2">Belongs to the vir family.</text>
</comment>
<evidence type="ECO:0000256" key="6">
    <source>
        <dbReference type="SAM" id="MobiDB-lite"/>
    </source>
</evidence>
<dbReference type="GO" id="GO:0006397">
    <property type="term" value="P:mRNA processing"/>
    <property type="evidence" value="ECO:0007669"/>
    <property type="project" value="UniProtKB-KW"/>
</dbReference>
<dbReference type="Pfam" id="PF15912">
    <property type="entry name" value="VIR_N"/>
    <property type="match status" value="1"/>
</dbReference>
<keyword evidence="4" id="KW-0508">mRNA splicing</keyword>
<dbReference type="PANTHER" id="PTHR23185">
    <property type="entry name" value="PROTEIN VIRILIZER HOMOLOG"/>
    <property type="match status" value="1"/>
</dbReference>
<evidence type="ECO:0000256" key="5">
    <source>
        <dbReference type="ARBA" id="ARBA00023242"/>
    </source>
</evidence>
<reference evidence="10" key="1">
    <citation type="submission" date="2017-02" db="UniProtKB">
        <authorList>
            <consortium name="WormBaseParasite"/>
        </authorList>
    </citation>
    <scope>IDENTIFICATION</scope>
</reference>
<comment type="subcellular location">
    <subcellularLocation>
        <location evidence="1">Nucleus</location>
    </subcellularLocation>
</comment>
<feature type="region of interest" description="Disordered" evidence="6">
    <location>
        <begin position="869"/>
        <end position="895"/>
    </location>
</feature>
<dbReference type="OrthoDB" id="6287100at2759"/>
<reference evidence="8 9" key="2">
    <citation type="submission" date="2018-11" db="EMBL/GenBank/DDBJ databases">
        <authorList>
            <consortium name="Pathogen Informatics"/>
        </authorList>
    </citation>
    <scope>NUCLEOTIDE SEQUENCE [LARGE SCALE GENOMIC DNA]</scope>
</reference>
<accession>A0A0R3T4I5</accession>